<keyword evidence="2" id="KW-0808">Transferase</keyword>
<dbReference type="PROSITE" id="PS51186">
    <property type="entry name" value="GNAT"/>
    <property type="match status" value="1"/>
</dbReference>
<proteinExistence type="predicted"/>
<dbReference type="Proteomes" id="UP000182584">
    <property type="component" value="Unassembled WGS sequence"/>
</dbReference>
<dbReference type="InterPro" id="IPR016181">
    <property type="entry name" value="Acyl_CoA_acyltransferase"/>
</dbReference>
<gene>
    <name evidence="2" type="ORF">SAMN04487884_11856</name>
</gene>
<dbReference type="SUPFAM" id="SSF55729">
    <property type="entry name" value="Acyl-CoA N-acyltransferases (Nat)"/>
    <property type="match status" value="1"/>
</dbReference>
<accession>A0A1H9UEK0</accession>
<protein>
    <submittedName>
        <fullName evidence="2">Aminoglycoside 6'-N-acetyltransferase I</fullName>
    </submittedName>
</protein>
<dbReference type="EMBL" id="FOGJ01000018">
    <property type="protein sequence ID" value="SES07876.1"/>
    <property type="molecule type" value="Genomic_DNA"/>
</dbReference>
<dbReference type="Gene3D" id="3.40.630.30">
    <property type="match status" value="1"/>
</dbReference>
<dbReference type="RefSeq" id="WP_027205277.1">
    <property type="nucleotide sequence ID" value="NZ_FOGJ01000018.1"/>
</dbReference>
<feature type="domain" description="N-acetyltransferase" evidence="1">
    <location>
        <begin position="1"/>
        <end position="145"/>
    </location>
</feature>
<dbReference type="GO" id="GO:0016747">
    <property type="term" value="F:acyltransferase activity, transferring groups other than amino-acyl groups"/>
    <property type="evidence" value="ECO:0007669"/>
    <property type="project" value="InterPro"/>
</dbReference>
<evidence type="ECO:0000313" key="2">
    <source>
        <dbReference type="EMBL" id="SES07876.1"/>
    </source>
</evidence>
<dbReference type="AlphaFoldDB" id="A0A1H9UEK0"/>
<dbReference type="Pfam" id="PF00583">
    <property type="entry name" value="Acetyltransf_1"/>
    <property type="match status" value="1"/>
</dbReference>
<reference evidence="2 3" key="1">
    <citation type="submission" date="2016-10" db="EMBL/GenBank/DDBJ databases">
        <authorList>
            <person name="de Groot N.N."/>
        </authorList>
    </citation>
    <scope>NUCLEOTIDE SEQUENCE [LARGE SCALE GENOMIC DNA]</scope>
    <source>
        <strain evidence="2 3">AR40</strain>
    </source>
</reference>
<dbReference type="OrthoDB" id="5292888at2"/>
<dbReference type="CDD" id="cd04301">
    <property type="entry name" value="NAT_SF"/>
    <property type="match status" value="1"/>
</dbReference>
<name>A0A1H9UEK0_BUTFI</name>
<evidence type="ECO:0000313" key="3">
    <source>
        <dbReference type="Proteomes" id="UP000182584"/>
    </source>
</evidence>
<sequence length="145" mass="17113">MIIRELDESYFENIKALFRSVFSAPPWNEEWSDDQLDSYIRELIEVRQPILYGLFDNDELIGMSIGKVKHWCGGTEYFIEEFCIRGDKQGRGCGRKFFSLIEEKIKDKGLDTIFLMTERTQPAYEFYKHIGFTELPDLTSFVKEL</sequence>
<evidence type="ECO:0000259" key="1">
    <source>
        <dbReference type="PROSITE" id="PS51186"/>
    </source>
</evidence>
<organism evidence="2 3">
    <name type="scientific">Butyrivibrio fibrisolvens</name>
    <dbReference type="NCBI Taxonomy" id="831"/>
    <lineage>
        <taxon>Bacteria</taxon>
        <taxon>Bacillati</taxon>
        <taxon>Bacillota</taxon>
        <taxon>Clostridia</taxon>
        <taxon>Lachnospirales</taxon>
        <taxon>Lachnospiraceae</taxon>
        <taxon>Butyrivibrio</taxon>
    </lineage>
</organism>
<dbReference type="InterPro" id="IPR000182">
    <property type="entry name" value="GNAT_dom"/>
</dbReference>